<keyword evidence="1 2" id="KW-0808">Transferase</keyword>
<dbReference type="RefSeq" id="WP_022394453.1">
    <property type="nucleotide sequence ID" value="NZ_QRZF01000022.1"/>
</dbReference>
<dbReference type="PANTHER" id="PTHR46401:SF2">
    <property type="entry name" value="GLYCOSYLTRANSFERASE WBBK-RELATED"/>
    <property type="match status" value="1"/>
</dbReference>
<reference evidence="2 3" key="1">
    <citation type="submission" date="2018-08" db="EMBL/GenBank/DDBJ databases">
        <title>A genome reference for cultivated species of the human gut microbiota.</title>
        <authorList>
            <person name="Zou Y."/>
            <person name="Xue W."/>
            <person name="Luo G."/>
        </authorList>
    </citation>
    <scope>NUCLEOTIDE SEQUENCE [LARGE SCALE GENOMIC DNA]</scope>
    <source>
        <strain evidence="2 3">AF14-32</strain>
    </source>
</reference>
<protein>
    <submittedName>
        <fullName evidence="2">Glycosyltransferase</fullName>
    </submittedName>
</protein>
<comment type="caution">
    <text evidence="2">The sequence shown here is derived from an EMBL/GenBank/DDBJ whole genome shotgun (WGS) entry which is preliminary data.</text>
</comment>
<evidence type="ECO:0000256" key="1">
    <source>
        <dbReference type="ARBA" id="ARBA00022679"/>
    </source>
</evidence>
<gene>
    <name evidence="2" type="ORF">DWW10_21750</name>
</gene>
<dbReference type="GO" id="GO:0009103">
    <property type="term" value="P:lipopolysaccharide biosynthetic process"/>
    <property type="evidence" value="ECO:0007669"/>
    <property type="project" value="TreeGrafter"/>
</dbReference>
<accession>A0A412XTV7</accession>
<evidence type="ECO:0000313" key="2">
    <source>
        <dbReference type="EMBL" id="RGV48585.1"/>
    </source>
</evidence>
<dbReference type="AlphaFoldDB" id="A0A412XTV7"/>
<dbReference type="CDD" id="cd03801">
    <property type="entry name" value="GT4_PimA-like"/>
    <property type="match status" value="1"/>
</dbReference>
<dbReference type="Pfam" id="PF13692">
    <property type="entry name" value="Glyco_trans_1_4"/>
    <property type="match status" value="1"/>
</dbReference>
<sequence length="362" mass="41904">MIYHIYWGTSGNSGLYLDAIYKVLDSKGYKQRAFVNYYYPFDYGDKLFFKRGDVAFSKYKGKTRKIFQLIEVLKGYFLILIYSIKDKPQLINYSHAGHSFFFIPLFLKLLKKTSKAKLIITCHDVMPHGGISSEMKYRKKIFNIGDYLLVHNDNSRKELIEVFNEDESKIVEHLFPIMDLSKLPSTSKKYSSVDFLFIGQMRQEKGIQLLLDVWPEFHKIEPKATLRICGKPQPGLDIEKMKLLASNTEINLGFVTDEDYLAYVESARYVLLPYLMGSNSGVISTVLSSGADVITSDLPMFFENPLVNDEDMFICGNKESFLSKMREKFKVNERSTKKDKLKLYNDQFIQEVGSVYALIYNK</sequence>
<evidence type="ECO:0000313" key="3">
    <source>
        <dbReference type="Proteomes" id="UP000283850"/>
    </source>
</evidence>
<dbReference type="SUPFAM" id="SSF53756">
    <property type="entry name" value="UDP-Glycosyltransferase/glycogen phosphorylase"/>
    <property type="match status" value="1"/>
</dbReference>
<dbReference type="EMBL" id="QRZF01000022">
    <property type="protein sequence ID" value="RGV48585.1"/>
    <property type="molecule type" value="Genomic_DNA"/>
</dbReference>
<proteinExistence type="predicted"/>
<dbReference type="Gene3D" id="3.40.50.2000">
    <property type="entry name" value="Glycogen Phosphorylase B"/>
    <property type="match status" value="2"/>
</dbReference>
<name>A0A412XTV7_9BACE</name>
<organism evidence="2 3">
    <name type="scientific">Bacteroides intestinalis</name>
    <dbReference type="NCBI Taxonomy" id="329854"/>
    <lineage>
        <taxon>Bacteria</taxon>
        <taxon>Pseudomonadati</taxon>
        <taxon>Bacteroidota</taxon>
        <taxon>Bacteroidia</taxon>
        <taxon>Bacteroidales</taxon>
        <taxon>Bacteroidaceae</taxon>
        <taxon>Bacteroides</taxon>
    </lineage>
</organism>
<dbReference type="Proteomes" id="UP000283850">
    <property type="component" value="Unassembled WGS sequence"/>
</dbReference>
<dbReference type="PANTHER" id="PTHR46401">
    <property type="entry name" value="GLYCOSYLTRANSFERASE WBBK-RELATED"/>
    <property type="match status" value="1"/>
</dbReference>
<dbReference type="GO" id="GO:0016757">
    <property type="term" value="F:glycosyltransferase activity"/>
    <property type="evidence" value="ECO:0007669"/>
    <property type="project" value="TreeGrafter"/>
</dbReference>